<sequence>MECHRNQTTNTVGFSLLPTVLIQYIILNLALPDIVRLKSTNKFIASIIFDQDFVREYNVKSSSTTWLFIYTKRWRRKSMLHGFVDGSNRWYEIPILELLIPMVSPWEDLYFLTASGNYFLFASNTSQEVIYVNPMAKIVRKIPPSPLGPRGTSLWRRSGMKLLPGPPRSGHFRFLFAEYNENRPVLFEYNSEIDKWRSIEAKENVWNLPCVNERGGDYIFLSVINGRSGSVLIALGSKGDDVPVVIRPRFHRGGEEQQLAVGFSWGNVSDQLHVYGDGNMMILRSDDVDDVSKRRRMLESVELWGLSSNGMSWEFISMVPSGLIEKIKKPYGVIIGCIEERQGTVRAVLMSNFEGIWDIIWLCYDIKRQHWTWVPLPDCNMKGLNMAGIAFSSGLTLS</sequence>
<evidence type="ECO:0008006" key="4">
    <source>
        <dbReference type="Google" id="ProtNLM"/>
    </source>
</evidence>
<dbReference type="PANTHER" id="PTHR31672">
    <property type="entry name" value="BNACNNG10540D PROTEIN"/>
    <property type="match status" value="1"/>
</dbReference>
<reference evidence="2 3" key="1">
    <citation type="journal article" date="2018" name="Proc. Natl. Acad. Sci. U.S.A.">
        <title>Draft genome sequence of Camellia sinensis var. sinensis provides insights into the evolution of the tea genome and tea quality.</title>
        <authorList>
            <person name="Wei C."/>
            <person name="Yang H."/>
            <person name="Wang S."/>
            <person name="Zhao J."/>
            <person name="Liu C."/>
            <person name="Gao L."/>
            <person name="Xia E."/>
            <person name="Lu Y."/>
            <person name="Tai Y."/>
            <person name="She G."/>
            <person name="Sun J."/>
            <person name="Cao H."/>
            <person name="Tong W."/>
            <person name="Gao Q."/>
            <person name="Li Y."/>
            <person name="Deng W."/>
            <person name="Jiang X."/>
            <person name="Wang W."/>
            <person name="Chen Q."/>
            <person name="Zhang S."/>
            <person name="Li H."/>
            <person name="Wu J."/>
            <person name="Wang P."/>
            <person name="Li P."/>
            <person name="Shi C."/>
            <person name="Zheng F."/>
            <person name="Jian J."/>
            <person name="Huang B."/>
            <person name="Shan D."/>
            <person name="Shi M."/>
            <person name="Fang C."/>
            <person name="Yue Y."/>
            <person name="Li F."/>
            <person name="Li D."/>
            <person name="Wei S."/>
            <person name="Han B."/>
            <person name="Jiang C."/>
            <person name="Yin Y."/>
            <person name="Xia T."/>
            <person name="Zhang Z."/>
            <person name="Bennetzen J.L."/>
            <person name="Zhao S."/>
            <person name="Wan X."/>
        </authorList>
    </citation>
    <scope>NUCLEOTIDE SEQUENCE [LARGE SCALE GENOMIC DNA]</scope>
    <source>
        <strain evidence="3">cv. Shuchazao</strain>
        <tissue evidence="2">Leaf</tissue>
    </source>
</reference>
<comment type="caution">
    <text evidence="2">The sequence shown here is derived from an EMBL/GenBank/DDBJ whole genome shotgun (WGS) entry which is preliminary data.</text>
</comment>
<keyword evidence="1" id="KW-1133">Transmembrane helix</keyword>
<dbReference type="AlphaFoldDB" id="A0A4S4EVS7"/>
<protein>
    <recommendedName>
        <fullName evidence="4">F-box domain-containing protein</fullName>
    </recommendedName>
</protein>
<accession>A0A4S4EVS7</accession>
<keyword evidence="1" id="KW-0812">Transmembrane</keyword>
<evidence type="ECO:0000313" key="3">
    <source>
        <dbReference type="Proteomes" id="UP000306102"/>
    </source>
</evidence>
<organism evidence="2 3">
    <name type="scientific">Camellia sinensis var. sinensis</name>
    <name type="common">China tea</name>
    <dbReference type="NCBI Taxonomy" id="542762"/>
    <lineage>
        <taxon>Eukaryota</taxon>
        <taxon>Viridiplantae</taxon>
        <taxon>Streptophyta</taxon>
        <taxon>Embryophyta</taxon>
        <taxon>Tracheophyta</taxon>
        <taxon>Spermatophyta</taxon>
        <taxon>Magnoliopsida</taxon>
        <taxon>eudicotyledons</taxon>
        <taxon>Gunneridae</taxon>
        <taxon>Pentapetalae</taxon>
        <taxon>asterids</taxon>
        <taxon>Ericales</taxon>
        <taxon>Theaceae</taxon>
        <taxon>Camellia</taxon>
    </lineage>
</organism>
<name>A0A4S4EVS7_CAMSN</name>
<dbReference type="InterPro" id="IPR050796">
    <property type="entry name" value="SCF_F-box_component"/>
</dbReference>
<dbReference type="EMBL" id="SDRB02001828">
    <property type="protein sequence ID" value="THG20615.1"/>
    <property type="molecule type" value="Genomic_DNA"/>
</dbReference>
<proteinExistence type="predicted"/>
<dbReference type="Proteomes" id="UP000306102">
    <property type="component" value="Unassembled WGS sequence"/>
</dbReference>
<evidence type="ECO:0000256" key="1">
    <source>
        <dbReference type="SAM" id="Phobius"/>
    </source>
</evidence>
<gene>
    <name evidence="2" type="ORF">TEA_015801</name>
</gene>
<feature type="transmembrane region" description="Helical" evidence="1">
    <location>
        <begin position="12"/>
        <end position="31"/>
    </location>
</feature>
<keyword evidence="1" id="KW-0472">Membrane</keyword>
<evidence type="ECO:0000313" key="2">
    <source>
        <dbReference type="EMBL" id="THG20615.1"/>
    </source>
</evidence>
<keyword evidence="3" id="KW-1185">Reference proteome</keyword>